<evidence type="ECO:0000313" key="3">
    <source>
        <dbReference type="Proteomes" id="UP000789901"/>
    </source>
</evidence>
<feature type="compositionally biased region" description="Basic and acidic residues" evidence="1">
    <location>
        <begin position="141"/>
        <end position="158"/>
    </location>
</feature>
<gene>
    <name evidence="2" type="ORF">GMARGA_LOCUS7916</name>
</gene>
<feature type="compositionally biased region" description="Polar residues" evidence="1">
    <location>
        <begin position="76"/>
        <end position="107"/>
    </location>
</feature>
<name>A0ABN7UL03_GIGMA</name>
<proteinExistence type="predicted"/>
<dbReference type="Proteomes" id="UP000789901">
    <property type="component" value="Unassembled WGS sequence"/>
</dbReference>
<feature type="region of interest" description="Disordered" evidence="1">
    <location>
        <begin position="65"/>
        <end position="174"/>
    </location>
</feature>
<dbReference type="EMBL" id="CAJVQB010003953">
    <property type="protein sequence ID" value="CAG8622523.1"/>
    <property type="molecule type" value="Genomic_DNA"/>
</dbReference>
<feature type="compositionally biased region" description="Polar residues" evidence="1">
    <location>
        <begin position="353"/>
        <end position="367"/>
    </location>
</feature>
<reference evidence="2 3" key="1">
    <citation type="submission" date="2021-06" db="EMBL/GenBank/DDBJ databases">
        <authorList>
            <person name="Kallberg Y."/>
            <person name="Tangrot J."/>
            <person name="Rosling A."/>
        </authorList>
    </citation>
    <scope>NUCLEOTIDE SEQUENCE [LARGE SCALE GENOMIC DNA]</scope>
    <source>
        <strain evidence="2 3">120-4 pot B 10/14</strain>
    </source>
</reference>
<sequence>MASSDTQISVNETQQEVSSTTNQNTLPTHDEGLGEVKKLNKDAIISDTKLEKVEKLKDVFSDANLISDGIPDNVKKSNSFAESTNDSSSIIISRTVGTRSEHSMSANSPTVSSMIVSSVSSKHSRSGSETRKKGPPSKVPPKSEKVVRWKSQRKENDLPKQNPEAPLKKVPSSNQFEVKYQNNARLKNKVPPDTLQETNNSSETLFKEVEIKEVKETNSLEIDLSKQQPETLTNSYQTKPEETMTFESIHEHLAKKGIVDNNSLPAIPPKVSTSNKIQSEVMNFDEIHKHLGLSDSQSTPMPFLPNNNLLDTSTSQTNASENPPLINNVFSTFQSSTIKDNNTSPLTDDKTNNLEITPSTPTSQFSIETDKNPPLINNEINNPAIIPVEKDTHTFQSNTSEDNNNTVTISTTLPSQFADKNIPPLIDIENNSKEQSTPALIINYPLENSIFNFNGLSSPSKEPNNNTVTISATLPSQFADKNIPPLIDIENDSKEQSTPALIINNI</sequence>
<evidence type="ECO:0000256" key="1">
    <source>
        <dbReference type="SAM" id="MobiDB-lite"/>
    </source>
</evidence>
<comment type="caution">
    <text evidence="2">The sequence shown here is derived from an EMBL/GenBank/DDBJ whole genome shotgun (WGS) entry which is preliminary data.</text>
</comment>
<accession>A0ABN7UL03</accession>
<evidence type="ECO:0000313" key="2">
    <source>
        <dbReference type="EMBL" id="CAG8622523.1"/>
    </source>
</evidence>
<feature type="compositionally biased region" description="Polar residues" evidence="1">
    <location>
        <begin position="1"/>
        <end position="27"/>
    </location>
</feature>
<protein>
    <submittedName>
        <fullName evidence="2">10300_t:CDS:1</fullName>
    </submittedName>
</protein>
<feature type="compositionally biased region" description="Low complexity" evidence="1">
    <location>
        <begin position="108"/>
        <end position="121"/>
    </location>
</feature>
<feature type="region of interest" description="Disordered" evidence="1">
    <location>
        <begin position="340"/>
        <end position="376"/>
    </location>
</feature>
<organism evidence="2 3">
    <name type="scientific">Gigaspora margarita</name>
    <dbReference type="NCBI Taxonomy" id="4874"/>
    <lineage>
        <taxon>Eukaryota</taxon>
        <taxon>Fungi</taxon>
        <taxon>Fungi incertae sedis</taxon>
        <taxon>Mucoromycota</taxon>
        <taxon>Glomeromycotina</taxon>
        <taxon>Glomeromycetes</taxon>
        <taxon>Diversisporales</taxon>
        <taxon>Gigasporaceae</taxon>
        <taxon>Gigaspora</taxon>
    </lineage>
</organism>
<feature type="region of interest" description="Disordered" evidence="1">
    <location>
        <begin position="1"/>
        <end position="34"/>
    </location>
</feature>
<keyword evidence="3" id="KW-1185">Reference proteome</keyword>